<reference evidence="1 2" key="1">
    <citation type="submission" date="2018-02" db="EMBL/GenBank/DDBJ databases">
        <title>The genomes of Aspergillus section Nigri reveals drivers in fungal speciation.</title>
        <authorList>
            <consortium name="DOE Joint Genome Institute"/>
            <person name="Vesth T.C."/>
            <person name="Nybo J."/>
            <person name="Theobald S."/>
            <person name="Brandl J."/>
            <person name="Frisvad J.C."/>
            <person name="Nielsen K.F."/>
            <person name="Lyhne E.K."/>
            <person name="Kogle M.E."/>
            <person name="Kuo A."/>
            <person name="Riley R."/>
            <person name="Clum A."/>
            <person name="Nolan M."/>
            <person name="Lipzen A."/>
            <person name="Salamov A."/>
            <person name="Henrissat B."/>
            <person name="Wiebenga A."/>
            <person name="De vries R.P."/>
            <person name="Grigoriev I.V."/>
            <person name="Mortensen U.H."/>
            <person name="Andersen M.R."/>
            <person name="Baker S.E."/>
        </authorList>
    </citation>
    <scope>NUCLEOTIDE SEQUENCE [LARGE SCALE GENOMIC DNA]</scope>
    <source>
        <strain evidence="1 2">CBS 707.79</strain>
    </source>
</reference>
<keyword evidence="2" id="KW-1185">Reference proteome</keyword>
<gene>
    <name evidence="1" type="ORF">BO71DRAFT_462191</name>
</gene>
<dbReference type="AlphaFoldDB" id="A0A319CZX3"/>
<protein>
    <submittedName>
        <fullName evidence="1">Uncharacterized protein</fullName>
    </submittedName>
</protein>
<dbReference type="OrthoDB" id="4469984at2759"/>
<dbReference type="VEuPathDB" id="FungiDB:BO71DRAFT_462191"/>
<organism evidence="1 2">
    <name type="scientific">Aspergillus ellipticus CBS 707.79</name>
    <dbReference type="NCBI Taxonomy" id="1448320"/>
    <lineage>
        <taxon>Eukaryota</taxon>
        <taxon>Fungi</taxon>
        <taxon>Dikarya</taxon>
        <taxon>Ascomycota</taxon>
        <taxon>Pezizomycotina</taxon>
        <taxon>Eurotiomycetes</taxon>
        <taxon>Eurotiomycetidae</taxon>
        <taxon>Eurotiales</taxon>
        <taxon>Aspergillaceae</taxon>
        <taxon>Aspergillus</taxon>
        <taxon>Aspergillus subgen. Circumdati</taxon>
    </lineage>
</organism>
<dbReference type="Proteomes" id="UP000247810">
    <property type="component" value="Unassembled WGS sequence"/>
</dbReference>
<dbReference type="EMBL" id="KZ825980">
    <property type="protein sequence ID" value="PYH90510.1"/>
    <property type="molecule type" value="Genomic_DNA"/>
</dbReference>
<dbReference type="STRING" id="1448320.A0A319CZX3"/>
<evidence type="ECO:0000313" key="1">
    <source>
        <dbReference type="EMBL" id="PYH90510.1"/>
    </source>
</evidence>
<feature type="non-terminal residue" evidence="1">
    <location>
        <position position="1"/>
    </location>
</feature>
<name>A0A319CZX3_9EURO</name>
<evidence type="ECO:0000313" key="2">
    <source>
        <dbReference type="Proteomes" id="UP000247810"/>
    </source>
</evidence>
<sequence length="262" mass="30315">DLDSDDTKCICHFRPPKPYPKVEAVVAGLEDDQFCELHQDSAQLDVAFDILNYSMTLSECVKDPSRPKIAYHASVVIKAANMHFVNLEGLPDHSLLLTVKFRRAACTVRGNKMILREKFDGFFPDPPYSRLFNDLYENTWPQKILQVRMPEDRCRRWMTVALVLRAFKQINPDCYCHLVNDLVDEPRVGGLNVREIQKRIKEQLARGVPRREYLVSPQYTVTVNDEEKIERINHAYGIHLMAFIYSGSRFTPLQYIGCPQPL</sequence>
<proteinExistence type="predicted"/>
<accession>A0A319CZX3</accession>